<dbReference type="Pfam" id="PF03135">
    <property type="entry name" value="CagE_TrbE_VirB"/>
    <property type="match status" value="1"/>
</dbReference>
<dbReference type="SUPFAM" id="SSF52540">
    <property type="entry name" value="P-loop containing nucleoside triphosphate hydrolases"/>
    <property type="match status" value="1"/>
</dbReference>
<dbReference type="InterPro" id="IPR027417">
    <property type="entry name" value="P-loop_NTPase"/>
</dbReference>
<accession>A0A073IUW8</accession>
<dbReference type="PANTHER" id="PTHR30121:SF12">
    <property type="entry name" value="TYPE IV SECRETION SYSTEM PROTEIN CAGE"/>
    <property type="match status" value="1"/>
</dbReference>
<protein>
    <submittedName>
        <fullName evidence="5">Type IV secretion system protein B4</fullName>
    </submittedName>
</protein>
<comment type="similarity">
    <text evidence="1">Belongs to the TrbE/VirB4 family.</text>
</comment>
<keyword evidence="2" id="KW-0547">Nucleotide-binding</keyword>
<organism evidence="5 6">
    <name type="scientific">Sulfitobacter donghicola DSW-25 = KCTC 12864 = JCM 14565</name>
    <dbReference type="NCBI Taxonomy" id="1300350"/>
    <lineage>
        <taxon>Bacteria</taxon>
        <taxon>Pseudomonadati</taxon>
        <taxon>Pseudomonadota</taxon>
        <taxon>Alphaproteobacteria</taxon>
        <taxon>Rhodobacterales</taxon>
        <taxon>Roseobacteraceae</taxon>
        <taxon>Sulfitobacter</taxon>
    </lineage>
</organism>
<keyword evidence="3" id="KW-0067">ATP-binding</keyword>
<dbReference type="GO" id="GO:0005524">
    <property type="term" value="F:ATP binding"/>
    <property type="evidence" value="ECO:0007669"/>
    <property type="project" value="UniProtKB-KW"/>
</dbReference>
<evidence type="ECO:0000259" key="4">
    <source>
        <dbReference type="SMART" id="SM00382"/>
    </source>
</evidence>
<reference evidence="5 6" key="1">
    <citation type="submission" date="2014-01" db="EMBL/GenBank/DDBJ databases">
        <title>Sulfitobacter donghicola JCM 14565 Genome Sequencing.</title>
        <authorList>
            <person name="Lai Q."/>
            <person name="Hong Z."/>
        </authorList>
    </citation>
    <scope>NUCLEOTIDE SEQUENCE [LARGE SCALE GENOMIC DNA]</scope>
    <source>
        <strain evidence="5 6">JCM 14565</strain>
    </source>
</reference>
<dbReference type="InterPro" id="IPR043964">
    <property type="entry name" value="P-loop_TraG"/>
</dbReference>
<evidence type="ECO:0000313" key="5">
    <source>
        <dbReference type="EMBL" id="KEJ89182.1"/>
    </source>
</evidence>
<evidence type="ECO:0000256" key="1">
    <source>
        <dbReference type="ARBA" id="ARBA00006512"/>
    </source>
</evidence>
<keyword evidence="6" id="KW-1185">Reference proteome</keyword>
<dbReference type="Proteomes" id="UP000027734">
    <property type="component" value="Unassembled WGS sequence"/>
</dbReference>
<dbReference type="PANTHER" id="PTHR30121">
    <property type="entry name" value="UNCHARACTERIZED PROTEIN YJGR-RELATED"/>
    <property type="match status" value="1"/>
</dbReference>
<dbReference type="Gene3D" id="3.40.50.300">
    <property type="entry name" value="P-loop containing nucleotide triphosphate hydrolases"/>
    <property type="match status" value="2"/>
</dbReference>
<proteinExistence type="inferred from homology"/>
<feature type="domain" description="AAA+ ATPase" evidence="4">
    <location>
        <begin position="437"/>
        <end position="708"/>
    </location>
</feature>
<dbReference type="SMART" id="SM00382">
    <property type="entry name" value="AAA"/>
    <property type="match status" value="1"/>
</dbReference>
<evidence type="ECO:0000256" key="3">
    <source>
        <dbReference type="ARBA" id="ARBA00022840"/>
    </source>
</evidence>
<comment type="caution">
    <text evidence="5">The sequence shown here is derived from an EMBL/GenBank/DDBJ whole genome shotgun (WGS) entry which is preliminary data.</text>
</comment>
<dbReference type="Pfam" id="PF19044">
    <property type="entry name" value="P-loop_TraG"/>
    <property type="match status" value="1"/>
</dbReference>
<gene>
    <name evidence="5" type="ORF">DSW25_09090</name>
</gene>
<dbReference type="STRING" id="1300350.Z948_2699"/>
<dbReference type="OrthoDB" id="9816422at2"/>
<dbReference type="EMBL" id="JAMC01000003">
    <property type="protein sequence ID" value="KEJ89182.1"/>
    <property type="molecule type" value="Genomic_DNA"/>
</dbReference>
<evidence type="ECO:0000313" key="6">
    <source>
        <dbReference type="Proteomes" id="UP000027734"/>
    </source>
</evidence>
<sequence length="788" mass="86997">MLHDPSDDLAMLPDWARKELPMASMLPYVSLVNDVTIRTRGNALLQCIRLDGVNSMTSDDTHLEKIRALFAAIIAQIGPEYSFYVHKVSKAIETALPPVPEEGFAQALDARWQAAMTRAGLRDKTLTLTVLKRPPLGAQLRLKRADSIAQLKEQTAKQLRKLEEVVGFLLSSFAEMNPRLLGAESGELLGFLGALNIGQERPLFAKSRFGIIAEDVANTRVTFQGRGFTLDDGTAGKRFGTSFAIKTYPAKTNCTMFDELNLPVDMVVTHSFTPINSNFMASRIKRQQRLMKASDDGAISLAEELVDALDDLESKRLSFGDHHMTVTVFAETEEKLEAIAAEVRNIAASEGVNLVNESFAARTHYFAQHPGNGQMRSRKAAITNTNFADLAALHRGQLGKPGHKVPWGKPITLFPTPERSGFLFNYHETGQPDKEPTGGHTLILGRPGSGKSVLSAFLMTQARRCDARVFVFDYRAGMEMAVRANGGRYSAIKAGEATGLNPLRTEIDGRGQAWLSDWLATLLHRADKPLSPVQINRIQEVVRQNAGASDAALRNWQDLASLFVAGADEGDLFERIQEWTAEGRYGWIFGQSAEDTFSLDGDVVGFDLTGILDSESEKERMAVLSYLFRRVERVIEDRKPTLIIIDEAWKALDNPYFADRLSNWLVTARKQNAVVVMMTQYASQLEKTRIGKTIVEAVPTQLLLPNIRASASDYTMLGLTEKELSVLLSTGSNSRLALVRDDQGSVVIDADLSALGPYLTILGGMEKGEALVGADYRQNLDFWRQIDA</sequence>
<dbReference type="AlphaFoldDB" id="A0A073IUW8"/>
<evidence type="ECO:0000256" key="2">
    <source>
        <dbReference type="ARBA" id="ARBA00022741"/>
    </source>
</evidence>
<dbReference type="InterPro" id="IPR003593">
    <property type="entry name" value="AAA+_ATPase"/>
</dbReference>
<dbReference type="InterPro" id="IPR018145">
    <property type="entry name" value="CagE_TrbE_VirB_cntrl_dom"/>
</dbReference>
<name>A0A073IUW8_9RHOB</name>
<dbReference type="InterPro" id="IPR051162">
    <property type="entry name" value="T4SS_component"/>
</dbReference>
<dbReference type="RefSeq" id="WP_025060019.1">
    <property type="nucleotide sequence ID" value="NZ_JAMC01000003.1"/>
</dbReference>
<dbReference type="eggNOG" id="COG3451">
    <property type="taxonomic scope" value="Bacteria"/>
</dbReference>